<feature type="signal peptide" evidence="1">
    <location>
        <begin position="1"/>
        <end position="18"/>
    </location>
</feature>
<proteinExistence type="predicted"/>
<evidence type="ECO:0000313" key="3">
    <source>
        <dbReference type="Proteomes" id="UP000585665"/>
    </source>
</evidence>
<organism evidence="2 3">
    <name type="scientific">Ameyamaea chiangmaiensis</name>
    <dbReference type="NCBI Taxonomy" id="442969"/>
    <lineage>
        <taxon>Bacteria</taxon>
        <taxon>Pseudomonadati</taxon>
        <taxon>Pseudomonadota</taxon>
        <taxon>Alphaproteobacteria</taxon>
        <taxon>Acetobacterales</taxon>
        <taxon>Acetobacteraceae</taxon>
        <taxon>Ameyamaea</taxon>
    </lineage>
</organism>
<keyword evidence="1" id="KW-0732">Signal</keyword>
<accession>A0A850P3V5</accession>
<name>A0A850P3V5_9PROT</name>
<evidence type="ECO:0000256" key="1">
    <source>
        <dbReference type="SAM" id="SignalP"/>
    </source>
</evidence>
<gene>
    <name evidence="2" type="ORF">HUK82_01990</name>
</gene>
<keyword evidence="3" id="KW-1185">Reference proteome</keyword>
<reference evidence="2 3" key="1">
    <citation type="submission" date="2020-06" db="EMBL/GenBank/DDBJ databases">
        <title>Description of novel acetic acid bacteria.</title>
        <authorList>
            <person name="Sombolestani A."/>
        </authorList>
    </citation>
    <scope>NUCLEOTIDE SEQUENCE [LARGE SCALE GENOMIC DNA]</scope>
    <source>
        <strain evidence="2 3">LMG 27010</strain>
    </source>
</reference>
<dbReference type="RefSeq" id="WP_176612356.1">
    <property type="nucleotide sequence ID" value="NZ_JABXXR010000007.1"/>
</dbReference>
<dbReference type="AlphaFoldDB" id="A0A850P3V5"/>
<feature type="chain" id="PRO_5032672180" evidence="1">
    <location>
        <begin position="19"/>
        <end position="104"/>
    </location>
</feature>
<evidence type="ECO:0000313" key="2">
    <source>
        <dbReference type="EMBL" id="NVN39337.1"/>
    </source>
</evidence>
<comment type="caution">
    <text evidence="2">The sequence shown here is derived from an EMBL/GenBank/DDBJ whole genome shotgun (WGS) entry which is preliminary data.</text>
</comment>
<protein>
    <submittedName>
        <fullName evidence="2">Uncharacterized protein</fullName>
    </submittedName>
</protein>
<sequence>MRRLLFAVPFLIAVPAFAQTQAANPVEVFANGKRSGVTSQPFVVLTVSQALPLASLPATCSDGALALVTDGRTPMQAAGAGTGVVARCLTNKWLSVASSAQVQN</sequence>
<dbReference type="EMBL" id="JABXXR010000007">
    <property type="protein sequence ID" value="NVN39337.1"/>
    <property type="molecule type" value="Genomic_DNA"/>
</dbReference>
<dbReference type="Proteomes" id="UP000585665">
    <property type="component" value="Unassembled WGS sequence"/>
</dbReference>